<gene>
    <name evidence="1" type="ORF">UFOVP1365_52</name>
</gene>
<evidence type="ECO:0000313" key="1">
    <source>
        <dbReference type="EMBL" id="CAB4203061.1"/>
    </source>
</evidence>
<name>A0A6J5S568_9CAUD</name>
<reference evidence="1" key="1">
    <citation type="submission" date="2020-05" db="EMBL/GenBank/DDBJ databases">
        <authorList>
            <person name="Chiriac C."/>
            <person name="Salcher M."/>
            <person name="Ghai R."/>
            <person name="Kavagutti S V."/>
        </authorList>
    </citation>
    <scope>NUCLEOTIDE SEQUENCE</scope>
</reference>
<dbReference type="EMBL" id="LR797316">
    <property type="protein sequence ID" value="CAB4203061.1"/>
    <property type="molecule type" value="Genomic_DNA"/>
</dbReference>
<protein>
    <submittedName>
        <fullName evidence="1">Uncharacterized protein</fullName>
    </submittedName>
</protein>
<proteinExistence type="predicted"/>
<sequence length="98" mass="11493">MSEEIMYAGFDTEEHVLTKEELLKSLGLYWRRWPDEKPVLYDRVLLGAGFYTYNDCYYFKDNLFALFKNGSEMVETSPCICAKDGDLWFPLATLEVLK</sequence>
<organism evidence="1">
    <name type="scientific">uncultured Caudovirales phage</name>
    <dbReference type="NCBI Taxonomy" id="2100421"/>
    <lineage>
        <taxon>Viruses</taxon>
        <taxon>Duplodnaviria</taxon>
        <taxon>Heunggongvirae</taxon>
        <taxon>Uroviricota</taxon>
        <taxon>Caudoviricetes</taxon>
        <taxon>Peduoviridae</taxon>
        <taxon>Maltschvirus</taxon>
        <taxon>Maltschvirus maltsch</taxon>
    </lineage>
</organism>
<accession>A0A6J5S568</accession>